<comment type="caution">
    <text evidence="1">The sequence shown here is derived from an EMBL/GenBank/DDBJ whole genome shotgun (WGS) entry which is preliminary data.</text>
</comment>
<protein>
    <recommendedName>
        <fullName evidence="3">AsmA-like C-terminal domain-containing protein</fullName>
    </recommendedName>
</protein>
<organism evidence="1 2">
    <name type="scientific">Candidatus Seongchinamella marina</name>
    <dbReference type="NCBI Taxonomy" id="2518990"/>
    <lineage>
        <taxon>Bacteria</taxon>
        <taxon>Pseudomonadati</taxon>
        <taxon>Pseudomonadota</taxon>
        <taxon>Gammaproteobacteria</taxon>
        <taxon>Cellvibrionales</taxon>
        <taxon>Halieaceae</taxon>
        <taxon>Seongchinamella</taxon>
    </lineage>
</organism>
<keyword evidence="2" id="KW-1185">Reference proteome</keyword>
<name>A0ABT3SVC8_9GAMM</name>
<gene>
    <name evidence="1" type="ORF">EYC87_08395</name>
</gene>
<sequence length="626" mass="69288">MGIVVIAQLAYLLIINTALHLSITQDLVNKIKPEKFQVSWERAWSFYPFRVHAEGIVANGQSRTQQWEVLATSGSGSIALLPLVLKDVYISDIEATDIDYRQRPRLKPERDYSKLLAHFPPITGREIVPVETQPLKSKRPWKIHLNGLQAQGNHRFWIFNIQGTASGSATGEMYMETRRGKFWLDIVNADLNLGPAYLNGGAQAYKGGTLQGALGFTPMIRSEHRGKRMLRFGYTDVQLDIGMENFNFINIFTTGLGDLAIKGAGQVEGRLVLRDGYVRAGTQLKASANDLGVTIRDVDISGQGTVLIHTPTDNDSPMGLSVGYESLRASEVGASEPFLKGNSLRLDYSGSNYIYPDPDKSFQELWNDDAARKRRAMNTFNLLIDDATVIDMATFNTYLPPESPYTFAGGRTRLDVDIAFGEESMNGSIQLDSTAVKIQVDEQSFEADIDADIAIPSGIPREFKTNLSGSTLRLFNVRVDGNEENFEGDYWSAALELTSAEGTVEQPLALDAKATLSVSDTRPLVAFVDNKSNPPKFLSNLMAVKGLSGEAEVHLSNGKTTIPLAYVNSEKAEVAVKATFYDGERDGVVYARFKKLDALLKRENGKRKVVVTKSREKFDQYEIPEK</sequence>
<dbReference type="Proteomes" id="UP001143307">
    <property type="component" value="Unassembled WGS sequence"/>
</dbReference>
<evidence type="ECO:0000313" key="2">
    <source>
        <dbReference type="Proteomes" id="UP001143307"/>
    </source>
</evidence>
<evidence type="ECO:0008006" key="3">
    <source>
        <dbReference type="Google" id="ProtNLM"/>
    </source>
</evidence>
<accession>A0ABT3SVC8</accession>
<proteinExistence type="predicted"/>
<reference evidence="1" key="1">
    <citation type="submission" date="2019-02" db="EMBL/GenBank/DDBJ databases">
        <authorList>
            <person name="Li S.-H."/>
        </authorList>
    </citation>
    <scope>NUCLEOTIDE SEQUENCE</scope>
    <source>
        <strain evidence="1">IMCC8485</strain>
    </source>
</reference>
<dbReference type="EMBL" id="SHNP01000003">
    <property type="protein sequence ID" value="MCX2973595.1"/>
    <property type="molecule type" value="Genomic_DNA"/>
</dbReference>
<evidence type="ECO:0000313" key="1">
    <source>
        <dbReference type="EMBL" id="MCX2973595.1"/>
    </source>
</evidence>